<feature type="non-terminal residue" evidence="2">
    <location>
        <position position="1"/>
    </location>
</feature>
<reference evidence="2 3" key="1">
    <citation type="journal article" date="2023" name="Commun. Biol.">
        <title>Genome analysis of Parmales, the sister group of diatoms, reveals the evolutionary specialization of diatoms from phago-mixotrophs to photoautotrophs.</title>
        <authorList>
            <person name="Ban H."/>
            <person name="Sato S."/>
            <person name="Yoshikawa S."/>
            <person name="Yamada K."/>
            <person name="Nakamura Y."/>
            <person name="Ichinomiya M."/>
            <person name="Sato N."/>
            <person name="Blanc-Mathieu R."/>
            <person name="Endo H."/>
            <person name="Kuwata A."/>
            <person name="Ogata H."/>
        </authorList>
    </citation>
    <scope>NUCLEOTIDE SEQUENCE [LARGE SCALE GENOMIC DNA]</scope>
</reference>
<feature type="transmembrane region" description="Helical" evidence="1">
    <location>
        <begin position="340"/>
        <end position="364"/>
    </location>
</feature>
<dbReference type="EMBL" id="BRYB01005390">
    <property type="protein sequence ID" value="GMI23928.1"/>
    <property type="molecule type" value="Genomic_DNA"/>
</dbReference>
<name>A0ABQ6MCQ0_9STRA</name>
<gene>
    <name evidence="2" type="ORF">TeGR_g1659</name>
</gene>
<protein>
    <submittedName>
        <fullName evidence="2">Uncharacterized protein</fullName>
    </submittedName>
</protein>
<keyword evidence="1" id="KW-1133">Transmembrane helix</keyword>
<keyword evidence="1" id="KW-0812">Transmembrane</keyword>
<feature type="transmembrane region" description="Helical" evidence="1">
    <location>
        <begin position="442"/>
        <end position="462"/>
    </location>
</feature>
<evidence type="ECO:0000256" key="1">
    <source>
        <dbReference type="SAM" id="Phobius"/>
    </source>
</evidence>
<dbReference type="Proteomes" id="UP001165060">
    <property type="component" value="Unassembled WGS sequence"/>
</dbReference>
<keyword evidence="1" id="KW-0472">Membrane</keyword>
<evidence type="ECO:0000313" key="3">
    <source>
        <dbReference type="Proteomes" id="UP001165060"/>
    </source>
</evidence>
<dbReference type="InterPro" id="IPR032675">
    <property type="entry name" value="LRR_dom_sf"/>
</dbReference>
<dbReference type="Gene3D" id="3.80.10.10">
    <property type="entry name" value="Ribonuclease Inhibitor"/>
    <property type="match status" value="1"/>
</dbReference>
<accession>A0ABQ6MCQ0</accession>
<proteinExistence type="predicted"/>
<feature type="transmembrane region" description="Helical" evidence="1">
    <location>
        <begin position="384"/>
        <end position="407"/>
    </location>
</feature>
<evidence type="ECO:0000313" key="2">
    <source>
        <dbReference type="EMBL" id="GMI23928.1"/>
    </source>
</evidence>
<comment type="caution">
    <text evidence="2">The sequence shown here is derived from an EMBL/GenBank/DDBJ whole genome shotgun (WGS) entry which is preliminary data.</text>
</comment>
<keyword evidence="3" id="KW-1185">Reference proteome</keyword>
<feature type="transmembrane region" description="Helical" evidence="1">
    <location>
        <begin position="297"/>
        <end position="320"/>
    </location>
</feature>
<organism evidence="2 3">
    <name type="scientific">Tetraparma gracilis</name>
    <dbReference type="NCBI Taxonomy" id="2962635"/>
    <lineage>
        <taxon>Eukaryota</taxon>
        <taxon>Sar</taxon>
        <taxon>Stramenopiles</taxon>
        <taxon>Ochrophyta</taxon>
        <taxon>Bolidophyceae</taxon>
        <taxon>Parmales</taxon>
        <taxon>Triparmaceae</taxon>
        <taxon>Tetraparma</taxon>
    </lineage>
</organism>
<sequence length="527" mass="58892">KTQVKVIDESEGLKPEALEQMKKELKLLQGKVVANIEKELKAASDNGDEERGAVFKEANELFACIDADAKRLHGADVETVGRAEKFVPDLWFAHLVKCRRWAAVQAMAVDEEAPTDAAAMNSSGQQDAVGSIHTPTTVKIPREVTSLVDGIFEGLASLKQIDMHDGITSIGDSADIEWIDRSAFQDCSALKAWTGGLKEGAQVHHEAFRNCNAVLKSPSTPGAIRWLGSQIELAEPFRCLGGPIKSRVTNTATARNAARLVLWSRWGLLLDTVLRCYIAAELTHLMGVHGDAASLQIITILFTVPALASYTLMLDVRPLLEGTRDRKAKIFWLFGSKTSLFGWVYMKLKFLIMFQSMLWLVWFSFYEPDEMRGGESTFFINLETFSACVATQVAVALLTYLVMYHCLKRIDQDDRRNVFPSHDYRADAVCCCKPCRVTPLLFCYWFFYVISFLFFTYALYGLSISCSNRYRYVDDDYESPDCGKGSTIAILATCLFGCMVAHQCYYNQKANKVANEVVESEDFEGVA</sequence>